<reference evidence="1" key="1">
    <citation type="submission" date="2014-09" db="EMBL/GenBank/DDBJ databases">
        <authorList>
            <person name="Magalhaes I.L.F."/>
            <person name="Oliveira U."/>
            <person name="Santos F.R."/>
            <person name="Vidigal T.H.D.A."/>
            <person name="Brescovit A.D."/>
            <person name="Santos A.J."/>
        </authorList>
    </citation>
    <scope>NUCLEOTIDE SEQUENCE</scope>
    <source>
        <tissue evidence="1">Shoot tissue taken approximately 20 cm above the soil surface</tissue>
    </source>
</reference>
<dbReference type="AlphaFoldDB" id="A0A0A9AIS7"/>
<organism evidence="1">
    <name type="scientific">Arundo donax</name>
    <name type="common">Giant reed</name>
    <name type="synonym">Donax arundinaceus</name>
    <dbReference type="NCBI Taxonomy" id="35708"/>
    <lineage>
        <taxon>Eukaryota</taxon>
        <taxon>Viridiplantae</taxon>
        <taxon>Streptophyta</taxon>
        <taxon>Embryophyta</taxon>
        <taxon>Tracheophyta</taxon>
        <taxon>Spermatophyta</taxon>
        <taxon>Magnoliopsida</taxon>
        <taxon>Liliopsida</taxon>
        <taxon>Poales</taxon>
        <taxon>Poaceae</taxon>
        <taxon>PACMAD clade</taxon>
        <taxon>Arundinoideae</taxon>
        <taxon>Arundineae</taxon>
        <taxon>Arundo</taxon>
    </lineage>
</organism>
<evidence type="ECO:0000313" key="1">
    <source>
        <dbReference type="EMBL" id="JAD48855.1"/>
    </source>
</evidence>
<accession>A0A0A9AIS7</accession>
<dbReference type="EMBL" id="GBRH01249040">
    <property type="protein sequence ID" value="JAD48855.1"/>
    <property type="molecule type" value="Transcribed_RNA"/>
</dbReference>
<name>A0A0A9AIS7_ARUDO</name>
<sequence>MPRSMTTRLVRAPCDVGIQGCLDESRNITGMINLKLIV</sequence>
<reference evidence="1" key="2">
    <citation type="journal article" date="2015" name="Data Brief">
        <title>Shoot transcriptome of the giant reed, Arundo donax.</title>
        <authorList>
            <person name="Barrero R.A."/>
            <person name="Guerrero F.D."/>
            <person name="Moolhuijzen P."/>
            <person name="Goolsby J.A."/>
            <person name="Tidwell J."/>
            <person name="Bellgard S.E."/>
            <person name="Bellgard M.I."/>
        </authorList>
    </citation>
    <scope>NUCLEOTIDE SEQUENCE</scope>
    <source>
        <tissue evidence="1">Shoot tissue taken approximately 20 cm above the soil surface</tissue>
    </source>
</reference>
<proteinExistence type="predicted"/>
<protein>
    <submittedName>
        <fullName evidence="1">Uncharacterized protein</fullName>
    </submittedName>
</protein>